<keyword evidence="1" id="KW-0723">Serine/threonine-protein kinase</keyword>
<dbReference type="Proteomes" id="UP001497457">
    <property type="component" value="Chromosome 4rd"/>
</dbReference>
<evidence type="ECO:0000259" key="9">
    <source>
        <dbReference type="PROSITE" id="PS50011"/>
    </source>
</evidence>
<accession>A0ABC9EMX1</accession>
<organism evidence="10 11">
    <name type="scientific">Urochloa decumbens</name>
    <dbReference type="NCBI Taxonomy" id="240449"/>
    <lineage>
        <taxon>Eukaryota</taxon>
        <taxon>Viridiplantae</taxon>
        <taxon>Streptophyta</taxon>
        <taxon>Embryophyta</taxon>
        <taxon>Tracheophyta</taxon>
        <taxon>Spermatophyta</taxon>
        <taxon>Magnoliopsida</taxon>
        <taxon>Liliopsida</taxon>
        <taxon>Poales</taxon>
        <taxon>Poaceae</taxon>
        <taxon>PACMAD clade</taxon>
        <taxon>Panicoideae</taxon>
        <taxon>Panicodae</taxon>
        <taxon>Paniceae</taxon>
        <taxon>Melinidinae</taxon>
        <taxon>Urochloa</taxon>
    </lineage>
</organism>
<dbReference type="SMART" id="SM00220">
    <property type="entry name" value="S_TKc"/>
    <property type="match status" value="1"/>
</dbReference>
<evidence type="ECO:0000256" key="7">
    <source>
        <dbReference type="SAM" id="MobiDB-lite"/>
    </source>
</evidence>
<protein>
    <recommendedName>
        <fullName evidence="9">Protein kinase domain-containing protein</fullName>
    </recommendedName>
</protein>
<dbReference type="FunFam" id="1.10.510.10:FF:000223">
    <property type="entry name" value="probable receptor-like protein kinase At1g80640"/>
    <property type="match status" value="1"/>
</dbReference>
<dbReference type="InterPro" id="IPR011009">
    <property type="entry name" value="Kinase-like_dom_sf"/>
</dbReference>
<dbReference type="SUPFAM" id="SSF56112">
    <property type="entry name" value="Protein kinase-like (PK-like)"/>
    <property type="match status" value="1"/>
</dbReference>
<dbReference type="EMBL" id="OZ075114">
    <property type="protein sequence ID" value="CAL5059906.1"/>
    <property type="molecule type" value="Genomic_DNA"/>
</dbReference>
<keyword evidence="8" id="KW-0472">Membrane</keyword>
<feature type="compositionally biased region" description="Basic and acidic residues" evidence="7">
    <location>
        <begin position="33"/>
        <end position="47"/>
    </location>
</feature>
<keyword evidence="2" id="KW-0808">Transferase</keyword>
<dbReference type="GO" id="GO:0016301">
    <property type="term" value="F:kinase activity"/>
    <property type="evidence" value="ECO:0007669"/>
    <property type="project" value="UniProtKB-KW"/>
</dbReference>
<evidence type="ECO:0000256" key="5">
    <source>
        <dbReference type="ARBA" id="ARBA00022840"/>
    </source>
</evidence>
<feature type="transmembrane region" description="Helical" evidence="8">
    <location>
        <begin position="151"/>
        <end position="176"/>
    </location>
</feature>
<dbReference type="PROSITE" id="PS00108">
    <property type="entry name" value="PROTEIN_KINASE_ST"/>
    <property type="match status" value="1"/>
</dbReference>
<dbReference type="AlphaFoldDB" id="A0ABC9EMX1"/>
<dbReference type="Gene3D" id="3.30.200.20">
    <property type="entry name" value="Phosphorylase Kinase, domain 1"/>
    <property type="match status" value="1"/>
</dbReference>
<dbReference type="Pfam" id="PF07714">
    <property type="entry name" value="PK_Tyr_Ser-Thr"/>
    <property type="match status" value="1"/>
</dbReference>
<dbReference type="InterPro" id="IPR008271">
    <property type="entry name" value="Ser/Thr_kinase_AS"/>
</dbReference>
<feature type="binding site" evidence="6">
    <location>
        <position position="265"/>
    </location>
    <ligand>
        <name>ATP</name>
        <dbReference type="ChEBI" id="CHEBI:30616"/>
    </ligand>
</feature>
<evidence type="ECO:0000256" key="8">
    <source>
        <dbReference type="SAM" id="Phobius"/>
    </source>
</evidence>
<evidence type="ECO:0000313" key="11">
    <source>
        <dbReference type="Proteomes" id="UP001497457"/>
    </source>
</evidence>
<feature type="region of interest" description="Disordered" evidence="7">
    <location>
        <begin position="86"/>
        <end position="107"/>
    </location>
</feature>
<keyword evidence="11" id="KW-1185">Reference proteome</keyword>
<evidence type="ECO:0000313" key="10">
    <source>
        <dbReference type="EMBL" id="CAL5059906.1"/>
    </source>
</evidence>
<evidence type="ECO:0000256" key="3">
    <source>
        <dbReference type="ARBA" id="ARBA00022741"/>
    </source>
</evidence>
<dbReference type="PROSITE" id="PS00107">
    <property type="entry name" value="PROTEIN_KINASE_ATP"/>
    <property type="match status" value="1"/>
</dbReference>
<feature type="region of interest" description="Disordered" evidence="7">
    <location>
        <begin position="24"/>
        <end position="53"/>
    </location>
</feature>
<keyword evidence="8" id="KW-0812">Transmembrane</keyword>
<dbReference type="InterPro" id="IPR000719">
    <property type="entry name" value="Prot_kinase_dom"/>
</dbReference>
<dbReference type="PANTHER" id="PTHR47989">
    <property type="entry name" value="OS01G0750732 PROTEIN"/>
    <property type="match status" value="1"/>
</dbReference>
<reference evidence="10 11" key="2">
    <citation type="submission" date="2024-10" db="EMBL/GenBank/DDBJ databases">
        <authorList>
            <person name="Ryan C."/>
        </authorList>
    </citation>
    <scope>NUCLEOTIDE SEQUENCE [LARGE SCALE GENOMIC DNA]</scope>
</reference>
<dbReference type="Gene3D" id="1.10.510.10">
    <property type="entry name" value="Transferase(Phosphotransferase) domain 1"/>
    <property type="match status" value="1"/>
</dbReference>
<proteinExistence type="predicted"/>
<evidence type="ECO:0000256" key="1">
    <source>
        <dbReference type="ARBA" id="ARBA00022527"/>
    </source>
</evidence>
<reference evidence="11" key="1">
    <citation type="submission" date="2024-06" db="EMBL/GenBank/DDBJ databases">
        <authorList>
            <person name="Ryan C."/>
        </authorList>
    </citation>
    <scope>NUCLEOTIDE SEQUENCE [LARGE SCALE GENOMIC DNA]</scope>
</reference>
<keyword evidence="5 6" id="KW-0067">ATP-binding</keyword>
<dbReference type="PROSITE" id="PS50011">
    <property type="entry name" value="PROTEIN_KINASE_DOM"/>
    <property type="match status" value="1"/>
</dbReference>
<feature type="domain" description="Protein kinase" evidence="9">
    <location>
        <begin position="237"/>
        <end position="508"/>
    </location>
</feature>
<gene>
    <name evidence="10" type="ORF">URODEC1_LOCUS96873</name>
</gene>
<dbReference type="InterPro" id="IPR017441">
    <property type="entry name" value="Protein_kinase_ATP_BS"/>
</dbReference>
<dbReference type="FunFam" id="3.30.200.20:FF:000342">
    <property type="entry name" value="Protein kinase superfamily protein"/>
    <property type="match status" value="1"/>
</dbReference>
<dbReference type="PANTHER" id="PTHR47989:SF27">
    <property type="entry name" value="PROTEIN KINASE DOMAIN-CONTAINING PROTEIN"/>
    <property type="match status" value="1"/>
</dbReference>
<feature type="transmembrane region" description="Helical" evidence="8">
    <location>
        <begin position="59"/>
        <end position="78"/>
    </location>
</feature>
<evidence type="ECO:0000256" key="6">
    <source>
        <dbReference type="PROSITE-ProRule" id="PRU10141"/>
    </source>
</evidence>
<keyword evidence="3 6" id="KW-0547">Nucleotide-binding</keyword>
<dbReference type="GO" id="GO:0005524">
    <property type="term" value="F:ATP binding"/>
    <property type="evidence" value="ECO:0007669"/>
    <property type="project" value="UniProtKB-UniRule"/>
</dbReference>
<keyword evidence="4" id="KW-0418">Kinase</keyword>
<name>A0ABC9EMX1_9POAL</name>
<evidence type="ECO:0000256" key="4">
    <source>
        <dbReference type="ARBA" id="ARBA00022777"/>
    </source>
</evidence>
<keyword evidence="8" id="KW-1133">Transmembrane helix</keyword>
<dbReference type="InterPro" id="IPR001245">
    <property type="entry name" value="Ser-Thr/Tyr_kinase_cat_dom"/>
</dbReference>
<evidence type="ECO:0000256" key="2">
    <source>
        <dbReference type="ARBA" id="ARBA00022679"/>
    </source>
</evidence>
<sequence>MVYLVRKPQTLVCLPPVAVTPLSAPHFSPSGGARERARPGRGREGGRRRGVMRSMQPPLPLLCSSATAFVVVLLLLLCRPPGANGRAAPPGASPPFPGAPAGQPLRQAGPAVVNGSVASANGAAAGLPTATAPPPLVVIVVERHHHLRRELIAAIVLCSVAGVTIIFAALYALLLWRRSHRALVDSKDTQSIGLGLTDTARIAFVPMLNSFNSYKTSKKSAVAMMDYTSLEAATGKFSESSVLGVGGFGRVYRANFDGGFAAAVKRLGGGAQGCEKEFENELDLLGRIRHPNIVSLVGFCIHEENRFIVYELMDNGSLDSLLHGPSHGSTLSWHIRMKIALDTARGLEFLHEHCNPPIIHRDLKSSNILLDSDFNAKISDFGLAVISGNHGKGNIKLSGTMGYVAPEYLVDGKLTEKSDVYAFGVVLLELLLGRKPVEKMAQSQCQSIVTWAMPQLTDRSKLPNIIDPMIKSTMDLKHLYQVAAVAVLCVQPEPSYRPLITDVLHSLVPLVPLELGGTLRISPESPFATQKHSPR</sequence>